<dbReference type="Proteomes" id="UP000509782">
    <property type="component" value="Chromosome"/>
</dbReference>
<sequence length="239" mass="27045">MIENVQSDYIYKPGLFQAFVKVDTSIDACGAGARGSMRYGRNDSAFYPPSDKTMLFGKIDTFAIEAMPEPHLQPPSQVWGRMRIWCEGCEIGDFEDPYCGLYTSYMGFHALRDRLSSLWLDEFEGLSDQELWNLLDGALYGYHGDIPLADERSLEEVQRDSARYEPFDFLTNWGEQFDQGGKSFIVYTPAGRVRILNRSLPPARGLALEASLVDVTEAIDGFTAWFEQESERLGEPSVE</sequence>
<dbReference type="AlphaFoldDB" id="A0A6N0JST0"/>
<accession>A0A6N0JST0</accession>
<evidence type="ECO:0000313" key="1">
    <source>
        <dbReference type="EMBL" id="QKQ50283.1"/>
    </source>
</evidence>
<dbReference type="RefSeq" id="WP_174717204.1">
    <property type="nucleotide sequence ID" value="NZ_CP054569.1"/>
</dbReference>
<dbReference type="EMBL" id="CP054569">
    <property type="protein sequence ID" value="QKQ50283.1"/>
    <property type="molecule type" value="Genomic_DNA"/>
</dbReference>
<protein>
    <submittedName>
        <fullName evidence="1">Uncharacterized protein</fullName>
    </submittedName>
</protein>
<gene>
    <name evidence="1" type="ORF">FOC81_27670</name>
</gene>
<name>A0A6N0JST0_ACHDE</name>
<reference evidence="1 2" key="1">
    <citation type="submission" date="2020-05" db="EMBL/GenBank/DDBJ databases">
        <title>FDA dAtabase for Regulatory Grade micrObial Sequences (FDA-ARGOS): Supporting development and validation of Infectious Disease Dx tests.</title>
        <authorList>
            <person name="Sproer C."/>
            <person name="Gronow S."/>
            <person name="Severitt S."/>
            <person name="Schroder I."/>
            <person name="Tallon L."/>
            <person name="Sadzewicz L."/>
            <person name="Zhao X."/>
            <person name="Vavikolanu K."/>
            <person name="Mehta A."/>
            <person name="Aluvathingal J."/>
            <person name="Nadendla S."/>
            <person name="Myers T."/>
            <person name="Yan Y."/>
            <person name="Sichtig H."/>
        </authorList>
    </citation>
    <scope>NUCLEOTIDE SEQUENCE [LARGE SCALE GENOMIC DNA]</scope>
    <source>
        <strain evidence="1 2">FDAARGOS_787</strain>
    </source>
</reference>
<proteinExistence type="predicted"/>
<evidence type="ECO:0000313" key="2">
    <source>
        <dbReference type="Proteomes" id="UP000509782"/>
    </source>
</evidence>
<organism evidence="1 2">
    <name type="scientific">Achromobacter denitrificans</name>
    <name type="common">Alcaligenes denitrificans</name>
    <dbReference type="NCBI Taxonomy" id="32002"/>
    <lineage>
        <taxon>Bacteria</taxon>
        <taxon>Pseudomonadati</taxon>
        <taxon>Pseudomonadota</taxon>
        <taxon>Betaproteobacteria</taxon>
        <taxon>Burkholderiales</taxon>
        <taxon>Alcaligenaceae</taxon>
        <taxon>Achromobacter</taxon>
    </lineage>
</organism>